<dbReference type="InterPro" id="IPR035474">
    <property type="entry name" value="SIS_Kpsf"/>
</dbReference>
<comment type="similarity">
    <text evidence="1 4">Belongs to the SIS family. GutQ/KpsF subfamily.</text>
</comment>
<evidence type="ECO:0000259" key="8">
    <source>
        <dbReference type="PROSITE" id="PS51371"/>
    </source>
</evidence>
<dbReference type="STRING" id="608538.HTH_1612"/>
<evidence type="ECO:0000256" key="4">
    <source>
        <dbReference type="PIRNR" id="PIRNR004692"/>
    </source>
</evidence>
<evidence type="ECO:0000256" key="7">
    <source>
        <dbReference type="PROSITE-ProRule" id="PRU00703"/>
    </source>
</evidence>
<dbReference type="SMART" id="SM00116">
    <property type="entry name" value="CBS"/>
    <property type="match status" value="2"/>
</dbReference>
<name>D3DJQ8_HYDTT</name>
<evidence type="ECO:0000313" key="11">
    <source>
        <dbReference type="Proteomes" id="UP000002574"/>
    </source>
</evidence>
<feature type="domain" description="SIS" evidence="9">
    <location>
        <begin position="34"/>
        <end position="177"/>
    </location>
</feature>
<dbReference type="PROSITE" id="PS51464">
    <property type="entry name" value="SIS"/>
    <property type="match status" value="1"/>
</dbReference>
<dbReference type="InterPro" id="IPR004800">
    <property type="entry name" value="KdsD/KpsF-type"/>
</dbReference>
<feature type="site" description="Catalytically relevant" evidence="6">
    <location>
        <position position="104"/>
    </location>
</feature>
<dbReference type="CDD" id="cd04604">
    <property type="entry name" value="CBS_pair_SIS_assoc"/>
    <property type="match status" value="1"/>
</dbReference>
<dbReference type="FunFam" id="3.40.50.10490:FF:000011">
    <property type="entry name" value="Arabinose 5-phosphate isomerase"/>
    <property type="match status" value="1"/>
</dbReference>
<dbReference type="Proteomes" id="UP000002574">
    <property type="component" value="Chromosome"/>
</dbReference>
<dbReference type="Pfam" id="PF01380">
    <property type="entry name" value="SIS"/>
    <property type="match status" value="1"/>
</dbReference>
<dbReference type="RefSeq" id="WP_012964240.1">
    <property type="nucleotide sequence ID" value="NC_013799.1"/>
</dbReference>
<dbReference type="eggNOG" id="COG0794">
    <property type="taxonomic scope" value="Bacteria"/>
</dbReference>
<dbReference type="PIRSF" id="PIRSF004692">
    <property type="entry name" value="KdsD_KpsF"/>
    <property type="match status" value="1"/>
</dbReference>
<dbReference type="PATRIC" id="fig|608538.5.peg.1631"/>
<organism evidence="10 11">
    <name type="scientific">Hydrogenobacter thermophilus (strain DSM 6534 / IAM 12695 / TK-6)</name>
    <dbReference type="NCBI Taxonomy" id="608538"/>
    <lineage>
        <taxon>Bacteria</taxon>
        <taxon>Pseudomonadati</taxon>
        <taxon>Aquificota</taxon>
        <taxon>Aquificia</taxon>
        <taxon>Aquificales</taxon>
        <taxon>Aquificaceae</taxon>
        <taxon>Hydrogenobacter</taxon>
    </lineage>
</organism>
<dbReference type="CDD" id="cd05014">
    <property type="entry name" value="SIS_Kpsf"/>
    <property type="match status" value="1"/>
</dbReference>
<dbReference type="Gene3D" id="3.40.50.10490">
    <property type="entry name" value="Glucose-6-phosphate isomerase like protein, domain 1"/>
    <property type="match status" value="1"/>
</dbReference>
<dbReference type="NCBIfam" id="TIGR00393">
    <property type="entry name" value="kpsF"/>
    <property type="match status" value="1"/>
</dbReference>
<proteinExistence type="inferred from homology"/>
<dbReference type="InterPro" id="IPR050986">
    <property type="entry name" value="GutQ/KpsF_isomerases"/>
</dbReference>
<dbReference type="InterPro" id="IPR046348">
    <property type="entry name" value="SIS_dom_sf"/>
</dbReference>
<dbReference type="GO" id="GO:0019146">
    <property type="term" value="F:arabinose-5-phosphate isomerase activity"/>
    <property type="evidence" value="ECO:0007669"/>
    <property type="project" value="UniProtKB-ARBA"/>
</dbReference>
<feature type="site" description="Catalytically relevant" evidence="6">
    <location>
        <position position="52"/>
    </location>
</feature>
<feature type="domain" description="CBS" evidence="8">
    <location>
        <begin position="202"/>
        <end position="262"/>
    </location>
</feature>
<feature type="binding site" evidence="5">
    <location>
        <position position="75"/>
    </location>
    <ligand>
        <name>Zn(2+)</name>
        <dbReference type="ChEBI" id="CHEBI:29105"/>
    </ligand>
</feature>
<dbReference type="InterPro" id="IPR000644">
    <property type="entry name" value="CBS_dom"/>
</dbReference>
<feature type="domain" description="CBS" evidence="8">
    <location>
        <begin position="269"/>
        <end position="321"/>
    </location>
</feature>
<evidence type="ECO:0000256" key="5">
    <source>
        <dbReference type="PIRSR" id="PIRSR004692-2"/>
    </source>
</evidence>
<gene>
    <name evidence="10" type="ordered locus">HTH_1612</name>
</gene>
<reference evidence="10 11" key="1">
    <citation type="journal article" date="2010" name="J. Bacteriol.">
        <title>Complete genome sequence of the thermophilic, obligately chemolithoautotrophic hydrogen-oxidizing bacterium Hydrogenobacter thermophilus TK-6.</title>
        <authorList>
            <person name="Arai H."/>
            <person name="Kanbe H."/>
            <person name="Ishii M."/>
            <person name="Igarashi Y."/>
        </authorList>
    </citation>
    <scope>NUCLEOTIDE SEQUENCE [LARGE SCALE GENOMIC DNA]</scope>
    <source>
        <strain evidence="11">DSM 6534 / IAM 12695 / TK-6 [Tokyo]</strain>
    </source>
</reference>
<evidence type="ECO:0000256" key="6">
    <source>
        <dbReference type="PIRSR" id="PIRSR004692-3"/>
    </source>
</evidence>
<keyword evidence="3 7" id="KW-0129">CBS domain</keyword>
<keyword evidence="11" id="KW-1185">Reference proteome</keyword>
<sequence>MKEEILKKARRVFDIEIGELLRLRDCIDDNLARAVEIILSCEGKVITTGVGKSGHIAQKIASTLSSTGTPAHFLHPSEALHGDLGVIDHKDVLLAVSNSGESPEVVSLIPYVKLLKVPIIAITNREDSTLARYADVHLFLNVKKEACPLELAPTSSSTASLVLGDAIAMVLLELRGFTKEDFALRHPAGSLGRKLRVVRELYHTGEEVPIVYEDTPMPDVIIEMTSKGFGATAVIDKGGKLVGIITDGDLRRFVRRGGNFNTSTAKDVMTKNPKTVKSDELAAEALKKMEEHKITVLIVIDDEGRPEGIIHMHDILRAGVL</sequence>
<dbReference type="KEGG" id="hte:Hydth_1600"/>
<accession>D3DJQ8</accession>
<evidence type="ECO:0000256" key="2">
    <source>
        <dbReference type="ARBA" id="ARBA00022737"/>
    </source>
</evidence>
<dbReference type="EMBL" id="AP011112">
    <property type="protein sequence ID" value="BAI70060.1"/>
    <property type="molecule type" value="Genomic_DNA"/>
</dbReference>
<dbReference type="eggNOG" id="COG0517">
    <property type="taxonomic scope" value="Bacteria"/>
</dbReference>
<evidence type="ECO:0000259" key="9">
    <source>
        <dbReference type="PROSITE" id="PS51464"/>
    </source>
</evidence>
<dbReference type="GO" id="GO:0005975">
    <property type="term" value="P:carbohydrate metabolic process"/>
    <property type="evidence" value="ECO:0007669"/>
    <property type="project" value="InterPro"/>
</dbReference>
<dbReference type="InterPro" id="IPR046342">
    <property type="entry name" value="CBS_dom_sf"/>
</dbReference>
<dbReference type="SUPFAM" id="SSF53697">
    <property type="entry name" value="SIS domain"/>
    <property type="match status" value="1"/>
</dbReference>
<dbReference type="GO" id="GO:0097367">
    <property type="term" value="F:carbohydrate derivative binding"/>
    <property type="evidence" value="ECO:0007669"/>
    <property type="project" value="InterPro"/>
</dbReference>
<evidence type="ECO:0000256" key="3">
    <source>
        <dbReference type="ARBA" id="ARBA00023122"/>
    </source>
</evidence>
<feature type="site" description="Catalytically relevant" evidence="6">
    <location>
        <position position="186"/>
    </location>
</feature>
<dbReference type="PROSITE" id="PS51371">
    <property type="entry name" value="CBS"/>
    <property type="match status" value="2"/>
</dbReference>
<dbReference type="InterPro" id="IPR001347">
    <property type="entry name" value="SIS_dom"/>
</dbReference>
<dbReference type="GO" id="GO:0046872">
    <property type="term" value="F:metal ion binding"/>
    <property type="evidence" value="ECO:0007669"/>
    <property type="project" value="UniProtKB-KW"/>
</dbReference>
<dbReference type="Pfam" id="PF00571">
    <property type="entry name" value="CBS"/>
    <property type="match status" value="2"/>
</dbReference>
<dbReference type="PANTHER" id="PTHR42745:SF1">
    <property type="entry name" value="ARABINOSE 5-PHOSPHATE ISOMERASE KDSD"/>
    <property type="match status" value="1"/>
</dbReference>
<dbReference type="Gene3D" id="3.10.580.10">
    <property type="entry name" value="CBS-domain"/>
    <property type="match status" value="1"/>
</dbReference>
<evidence type="ECO:0000313" key="10">
    <source>
        <dbReference type="EMBL" id="BAI70060.1"/>
    </source>
</evidence>
<keyword evidence="2" id="KW-0677">Repeat</keyword>
<protein>
    <submittedName>
        <fullName evidence="10">KpsF/GutQ family protein</fullName>
    </submittedName>
</protein>
<keyword evidence="5" id="KW-0862">Zinc</keyword>
<dbReference type="OrthoDB" id="9762536at2"/>
<evidence type="ECO:0000256" key="1">
    <source>
        <dbReference type="ARBA" id="ARBA00008165"/>
    </source>
</evidence>
<keyword evidence="5" id="KW-0479">Metal-binding</keyword>
<dbReference type="GO" id="GO:1901135">
    <property type="term" value="P:carbohydrate derivative metabolic process"/>
    <property type="evidence" value="ECO:0007669"/>
    <property type="project" value="InterPro"/>
</dbReference>
<dbReference type="PANTHER" id="PTHR42745">
    <property type="match status" value="1"/>
</dbReference>
<feature type="site" description="Catalytically relevant" evidence="6">
    <location>
        <position position="145"/>
    </location>
</feature>
<dbReference type="AlphaFoldDB" id="D3DJQ8"/>
<dbReference type="KEGG" id="hth:HTH_1612"/>